<dbReference type="AlphaFoldDB" id="A0A5J6FK96"/>
<dbReference type="OrthoDB" id="4301396at2"/>
<gene>
    <name evidence="2" type="ORF">CP967_31130</name>
</gene>
<dbReference type="KEGG" id="snk:CP967_31130"/>
<reference evidence="2 3" key="1">
    <citation type="submission" date="2017-09" db="EMBL/GenBank/DDBJ databases">
        <authorList>
            <person name="Lee N."/>
            <person name="Cho B.-K."/>
        </authorList>
    </citation>
    <scope>NUCLEOTIDE SEQUENCE [LARGE SCALE GENOMIC DNA]</scope>
    <source>
        <strain evidence="2 3">ATCC 12769</strain>
    </source>
</reference>
<evidence type="ECO:0000256" key="1">
    <source>
        <dbReference type="SAM" id="MobiDB-lite"/>
    </source>
</evidence>
<feature type="compositionally biased region" description="Basic and acidic residues" evidence="1">
    <location>
        <begin position="95"/>
        <end position="115"/>
    </location>
</feature>
<dbReference type="Proteomes" id="UP000326178">
    <property type="component" value="Chromosome"/>
</dbReference>
<keyword evidence="3" id="KW-1185">Reference proteome</keyword>
<protein>
    <submittedName>
        <fullName evidence="2">Uncharacterized protein</fullName>
    </submittedName>
</protein>
<accession>A0A5J6FK96</accession>
<feature type="compositionally biased region" description="Pro residues" evidence="1">
    <location>
        <begin position="78"/>
        <end position="87"/>
    </location>
</feature>
<name>A0A5J6FK96_9ACTN</name>
<dbReference type="EMBL" id="CP023702">
    <property type="protein sequence ID" value="QEU76878.1"/>
    <property type="molecule type" value="Genomic_DNA"/>
</dbReference>
<organism evidence="2 3">
    <name type="scientific">Streptomyces nitrosporeus</name>
    <dbReference type="NCBI Taxonomy" id="28894"/>
    <lineage>
        <taxon>Bacteria</taxon>
        <taxon>Bacillati</taxon>
        <taxon>Actinomycetota</taxon>
        <taxon>Actinomycetes</taxon>
        <taxon>Kitasatosporales</taxon>
        <taxon>Streptomycetaceae</taxon>
        <taxon>Streptomyces</taxon>
    </lineage>
</organism>
<feature type="region of interest" description="Disordered" evidence="1">
    <location>
        <begin position="72"/>
        <end position="115"/>
    </location>
</feature>
<proteinExistence type="predicted"/>
<evidence type="ECO:0000313" key="3">
    <source>
        <dbReference type="Proteomes" id="UP000326178"/>
    </source>
</evidence>
<evidence type="ECO:0000313" key="2">
    <source>
        <dbReference type="EMBL" id="QEU76878.1"/>
    </source>
</evidence>
<sequence length="115" mass="13075">MSLRTLRIWIENLPQESATKTQMRNDVPDDAMAQASSEYRPDKAAWSRIETFMAQLVDELRLSRSVAIAAAGGKPPEFRPVPRPGIPPKSASPKRMTDEMRRELDPRMRDQPKEA</sequence>